<dbReference type="Gene3D" id="1.10.287.470">
    <property type="entry name" value="Helix hairpin bin"/>
    <property type="match status" value="1"/>
</dbReference>
<keyword evidence="3" id="KW-0472">Membrane</keyword>
<dbReference type="OrthoDB" id="529856at2"/>
<keyword evidence="2" id="KW-0175">Coiled coil</keyword>
<proteinExistence type="inferred from homology"/>
<reference evidence="6" key="1">
    <citation type="submission" date="2018-12" db="EMBL/GenBank/DDBJ databases">
        <authorList>
            <person name="Will S."/>
            <person name="Neumann-Schaal M."/>
            <person name="Henke P."/>
        </authorList>
    </citation>
    <scope>NUCLEOTIDE SEQUENCE</scope>
    <source>
        <strain evidence="6">PCC 7102</strain>
    </source>
</reference>
<dbReference type="GO" id="GO:1990281">
    <property type="term" value="C:efflux pump complex"/>
    <property type="evidence" value="ECO:0007669"/>
    <property type="project" value="TreeGrafter"/>
</dbReference>
<dbReference type="Gene3D" id="2.40.50.100">
    <property type="match status" value="1"/>
</dbReference>
<evidence type="ECO:0000313" key="7">
    <source>
        <dbReference type="Proteomes" id="UP000271624"/>
    </source>
</evidence>
<dbReference type="NCBIfam" id="TIGR01730">
    <property type="entry name" value="RND_mfp"/>
    <property type="match status" value="1"/>
</dbReference>
<protein>
    <submittedName>
        <fullName evidence="6">RND transporter</fullName>
    </submittedName>
</protein>
<dbReference type="Gene3D" id="2.40.30.170">
    <property type="match status" value="1"/>
</dbReference>
<dbReference type="SUPFAM" id="SSF111369">
    <property type="entry name" value="HlyD-like secretion proteins"/>
    <property type="match status" value="2"/>
</dbReference>
<organism evidence="6 7">
    <name type="scientific">Dulcicalothrix desertica PCC 7102</name>
    <dbReference type="NCBI Taxonomy" id="232991"/>
    <lineage>
        <taxon>Bacteria</taxon>
        <taxon>Bacillati</taxon>
        <taxon>Cyanobacteriota</taxon>
        <taxon>Cyanophyceae</taxon>
        <taxon>Nostocales</taxon>
        <taxon>Calotrichaceae</taxon>
        <taxon>Dulcicalothrix</taxon>
    </lineage>
</organism>
<dbReference type="Pfam" id="PF25954">
    <property type="entry name" value="Beta-barrel_RND_2"/>
    <property type="match status" value="1"/>
</dbReference>
<dbReference type="Proteomes" id="UP000271624">
    <property type="component" value="Unassembled WGS sequence"/>
</dbReference>
<feature type="transmembrane region" description="Helical" evidence="3">
    <location>
        <begin position="24"/>
        <end position="44"/>
    </location>
</feature>
<feature type="coiled-coil region" evidence="2">
    <location>
        <begin position="121"/>
        <end position="176"/>
    </location>
</feature>
<feature type="domain" description="YbhG-like alpha-helical hairpin" evidence="4">
    <location>
        <begin position="121"/>
        <end position="249"/>
    </location>
</feature>
<evidence type="ECO:0000259" key="5">
    <source>
        <dbReference type="Pfam" id="PF25954"/>
    </source>
</evidence>
<dbReference type="InterPro" id="IPR006143">
    <property type="entry name" value="RND_pump_MFP"/>
</dbReference>
<keyword evidence="3" id="KW-0812">Transmembrane</keyword>
<dbReference type="AlphaFoldDB" id="A0A433VJV4"/>
<dbReference type="GO" id="GO:0015562">
    <property type="term" value="F:efflux transmembrane transporter activity"/>
    <property type="evidence" value="ECO:0007669"/>
    <property type="project" value="TreeGrafter"/>
</dbReference>
<dbReference type="RefSeq" id="WP_127081217.1">
    <property type="nucleotide sequence ID" value="NZ_RSCL01000006.1"/>
</dbReference>
<evidence type="ECO:0000256" key="1">
    <source>
        <dbReference type="ARBA" id="ARBA00009477"/>
    </source>
</evidence>
<feature type="domain" description="CusB-like beta-barrel" evidence="5">
    <location>
        <begin position="291"/>
        <end position="361"/>
    </location>
</feature>
<evidence type="ECO:0000313" key="6">
    <source>
        <dbReference type="EMBL" id="RUT06394.1"/>
    </source>
</evidence>
<comment type="caution">
    <text evidence="6">The sequence shown here is derived from an EMBL/GenBank/DDBJ whole genome shotgun (WGS) entry which is preliminary data.</text>
</comment>
<dbReference type="InterPro" id="IPR059052">
    <property type="entry name" value="HH_YbhG-like"/>
</dbReference>
<gene>
    <name evidence="6" type="ORF">DSM106972_026510</name>
</gene>
<dbReference type="PANTHER" id="PTHR30469">
    <property type="entry name" value="MULTIDRUG RESISTANCE PROTEIN MDTA"/>
    <property type="match status" value="1"/>
</dbReference>
<dbReference type="InterPro" id="IPR058792">
    <property type="entry name" value="Beta-barrel_RND_2"/>
</dbReference>
<dbReference type="Pfam" id="PF25881">
    <property type="entry name" value="HH_YBHG"/>
    <property type="match status" value="1"/>
</dbReference>
<sequence>MNSQESQTVLEPTSTTASRKKKPWLWILLSLLLVGGGIGVWRYLIPAKNTQAESAASQAPPAPVVETVALQSGNGVKKINLLGQIEPSARANIRSRTAGVVEQITVHAGDRVTRGATIAILDNADQNIALAEAQARLAQERSRLTRLLVGTRREIIDQRQSELRTVQAREREAQDNLQRTTALVKEGAVAQRLLVQARAGVDTARGERLKVEAALKEAQAGPVKEEIDAQRGLVEAAQAAVNQAKLRLQRTRITAPSNGIVETRNVSVGDYVESNGSIATLVDKQLLDVFLELPEELSSQVTPGLPLTLTARALPQWQGRATVTAVVPATNTTSRRQMVRVRLNNPQSNLLPGMAVNGQLELRSNRPSFVVPRDALVLSNEKWLLYKVDSGKAKQYEVEIVADMGKQMAIFHPQLQPRQQIVTRGGEGLSDGAAVQVKGN</sequence>
<comment type="similarity">
    <text evidence="1">Belongs to the membrane fusion protein (MFP) (TC 8.A.1) family.</text>
</comment>
<dbReference type="EMBL" id="RSCL01000006">
    <property type="protein sequence ID" value="RUT06394.1"/>
    <property type="molecule type" value="Genomic_DNA"/>
</dbReference>
<evidence type="ECO:0000256" key="3">
    <source>
        <dbReference type="SAM" id="Phobius"/>
    </source>
</evidence>
<reference evidence="6" key="2">
    <citation type="journal article" date="2019" name="Genome Biol. Evol.">
        <title>Day and night: Metabolic profiles and evolutionary relationships of six axenic non-marine cyanobacteria.</title>
        <authorList>
            <person name="Will S.E."/>
            <person name="Henke P."/>
            <person name="Boedeker C."/>
            <person name="Huang S."/>
            <person name="Brinkmann H."/>
            <person name="Rohde M."/>
            <person name="Jarek M."/>
            <person name="Friedl T."/>
            <person name="Seufert S."/>
            <person name="Schumacher M."/>
            <person name="Overmann J."/>
            <person name="Neumann-Schaal M."/>
            <person name="Petersen J."/>
        </authorList>
    </citation>
    <scope>NUCLEOTIDE SEQUENCE [LARGE SCALE GENOMIC DNA]</scope>
    <source>
        <strain evidence="6">PCC 7102</strain>
    </source>
</reference>
<dbReference type="PANTHER" id="PTHR30469:SF15">
    <property type="entry name" value="HLYD FAMILY OF SECRETION PROTEINS"/>
    <property type="match status" value="1"/>
</dbReference>
<keyword evidence="7" id="KW-1185">Reference proteome</keyword>
<evidence type="ECO:0000259" key="4">
    <source>
        <dbReference type="Pfam" id="PF25881"/>
    </source>
</evidence>
<dbReference type="Gene3D" id="2.40.420.20">
    <property type="match status" value="1"/>
</dbReference>
<name>A0A433VJV4_9CYAN</name>
<keyword evidence="3" id="KW-1133">Transmembrane helix</keyword>
<accession>A0A433VJV4</accession>
<evidence type="ECO:0000256" key="2">
    <source>
        <dbReference type="SAM" id="Coils"/>
    </source>
</evidence>